<name>A0A9P0HL12_NEZVI</name>
<evidence type="ECO:0000256" key="1">
    <source>
        <dbReference type="SAM" id="MobiDB-lite"/>
    </source>
</evidence>
<feature type="region of interest" description="Disordered" evidence="1">
    <location>
        <begin position="178"/>
        <end position="205"/>
    </location>
</feature>
<accession>A0A9P0HL12</accession>
<feature type="compositionally biased region" description="Low complexity" evidence="1">
    <location>
        <begin position="183"/>
        <end position="197"/>
    </location>
</feature>
<evidence type="ECO:0000313" key="3">
    <source>
        <dbReference type="Proteomes" id="UP001152798"/>
    </source>
</evidence>
<protein>
    <submittedName>
        <fullName evidence="2">Uncharacterized protein</fullName>
    </submittedName>
</protein>
<proteinExistence type="predicted"/>
<dbReference type="EMBL" id="OV725082">
    <property type="protein sequence ID" value="CAH1404578.1"/>
    <property type="molecule type" value="Genomic_DNA"/>
</dbReference>
<evidence type="ECO:0000313" key="2">
    <source>
        <dbReference type="EMBL" id="CAH1404578.1"/>
    </source>
</evidence>
<dbReference type="AlphaFoldDB" id="A0A9P0HL12"/>
<gene>
    <name evidence="2" type="ORF">NEZAVI_LOCUS12963</name>
</gene>
<keyword evidence="3" id="KW-1185">Reference proteome</keyword>
<dbReference type="Proteomes" id="UP001152798">
    <property type="component" value="Chromosome 6"/>
</dbReference>
<sequence length="205" mass="22608">MINVGNSARPGCDRALNPEEQAVTLYFVKAAIPRCRCRREVREPGQLCRVFALTKPHPDQLELLVKTTFEEDSRGIANPASSKKRWTVVLSKSGPARWNPPVAIWKNSLCQVKNSPFNLIESQSTSPTSSLSLASCLVCTSACQLVERQTYNNSVDLEGSCARSRYIHGSFEDLRRNTEEIDGPSSSPQLSSGSSSGYMMDCCSR</sequence>
<organism evidence="2 3">
    <name type="scientific">Nezara viridula</name>
    <name type="common">Southern green stink bug</name>
    <name type="synonym">Cimex viridulus</name>
    <dbReference type="NCBI Taxonomy" id="85310"/>
    <lineage>
        <taxon>Eukaryota</taxon>
        <taxon>Metazoa</taxon>
        <taxon>Ecdysozoa</taxon>
        <taxon>Arthropoda</taxon>
        <taxon>Hexapoda</taxon>
        <taxon>Insecta</taxon>
        <taxon>Pterygota</taxon>
        <taxon>Neoptera</taxon>
        <taxon>Paraneoptera</taxon>
        <taxon>Hemiptera</taxon>
        <taxon>Heteroptera</taxon>
        <taxon>Panheteroptera</taxon>
        <taxon>Pentatomomorpha</taxon>
        <taxon>Pentatomoidea</taxon>
        <taxon>Pentatomidae</taxon>
        <taxon>Pentatominae</taxon>
        <taxon>Nezara</taxon>
    </lineage>
</organism>
<reference evidence="2" key="1">
    <citation type="submission" date="2022-01" db="EMBL/GenBank/DDBJ databases">
        <authorList>
            <person name="King R."/>
        </authorList>
    </citation>
    <scope>NUCLEOTIDE SEQUENCE</scope>
</reference>